<dbReference type="PANTHER" id="PTHR10264">
    <property type="entry name" value="BAND 7 PROTEIN-RELATED"/>
    <property type="match status" value="1"/>
</dbReference>
<proteinExistence type="inferred from homology"/>
<evidence type="ECO:0000256" key="1">
    <source>
        <dbReference type="ARBA" id="ARBA00008164"/>
    </source>
</evidence>
<evidence type="ECO:0000259" key="4">
    <source>
        <dbReference type="SMART" id="SM00244"/>
    </source>
</evidence>
<feature type="region of interest" description="Disordered" evidence="2">
    <location>
        <begin position="379"/>
        <end position="398"/>
    </location>
</feature>
<feature type="domain" description="Band 7" evidence="4">
    <location>
        <begin position="169"/>
        <end position="341"/>
    </location>
</feature>
<dbReference type="SMART" id="SM00244">
    <property type="entry name" value="PHB"/>
    <property type="match status" value="1"/>
</dbReference>
<protein>
    <submittedName>
        <fullName evidence="7">PHB domain-containing protein</fullName>
    </submittedName>
</protein>
<keyword evidence="3" id="KW-0812">Transmembrane</keyword>
<evidence type="ECO:0000313" key="5">
    <source>
        <dbReference type="EMBL" id="VDM18538.1"/>
    </source>
</evidence>
<dbReference type="AlphaFoldDB" id="A0A0R3WM23"/>
<name>A0A0R3WM23_HYDTA</name>
<evidence type="ECO:0000256" key="2">
    <source>
        <dbReference type="SAM" id="MobiDB-lite"/>
    </source>
</evidence>
<reference evidence="7" key="1">
    <citation type="submission" date="2017-02" db="UniProtKB">
        <authorList>
            <consortium name="WormBaseParasite"/>
        </authorList>
    </citation>
    <scope>IDENTIFICATION</scope>
</reference>
<dbReference type="EMBL" id="UYWX01000517">
    <property type="protein sequence ID" value="VDM18538.1"/>
    <property type="molecule type" value="Genomic_DNA"/>
</dbReference>
<dbReference type="Pfam" id="PF01145">
    <property type="entry name" value="Band_7"/>
    <property type="match status" value="1"/>
</dbReference>
<dbReference type="SUPFAM" id="SSF117892">
    <property type="entry name" value="Band 7/SPFH domain"/>
    <property type="match status" value="1"/>
</dbReference>
<dbReference type="WBParaSite" id="TTAC_0000181101-mRNA-1">
    <property type="protein sequence ID" value="TTAC_0000181101-mRNA-1"/>
    <property type="gene ID" value="TTAC_0000181101"/>
</dbReference>
<dbReference type="OrthoDB" id="6252851at2759"/>
<keyword evidence="6" id="KW-1185">Reference proteome</keyword>
<evidence type="ECO:0000313" key="7">
    <source>
        <dbReference type="WBParaSite" id="TTAC_0000181101-mRNA-1"/>
    </source>
</evidence>
<sequence length="520" mass="56993">MLFGKRFSRKSRLITTEGGNRLHKVEADAEGVLIPLSPRMNVNTQSASDPIVSNVSLQHSFVSSPLSSPVEFGNAFEFSPESGIVDPKLPKQRSKKALAPTDVVSISDDDIPAQYQSIFTYESAFHDYSKSLTDFDEESKVTLGSGVYLLLVSLSAFLFLFAFPVTAIFCIKRLSKTKRVVVFRLGRRLKPRGPGYVLILPFVDEYHVVDLAEQALEVKPMSASTADGGEVELGCCLVYHIIEVELAVTHWIRDPRHFVLEKAQSALPAATRRMDWHDIISGHALSDIACDVRASVNSCCSSYGIQILEVKLSEVVSVREPSITSDKVHNIDFQKLGKQIASLSPLLLGGEGVRDNQKASMEFTAMISQIASIKIPQVANPPPPPTPPPMSTSSVANETSSGKVCDVVEQALLRGQVFLRNERTRAALGGASLQVFVYTSNIQQESDYAAAFYMDSGTGKGERGILDFKQPSATVHINETNLSNTLNGRLDLLEALKRSQIRFAGSLLALSKLRFLLQFQ</sequence>
<dbReference type="STRING" id="6205.A0A0R3WM23"/>
<feature type="compositionally biased region" description="Pro residues" evidence="2">
    <location>
        <begin position="379"/>
        <end position="390"/>
    </location>
</feature>
<gene>
    <name evidence="5" type="ORF">TTAC_LOCUS1798</name>
</gene>
<organism evidence="7">
    <name type="scientific">Hydatigena taeniaeformis</name>
    <name type="common">Feline tapeworm</name>
    <name type="synonym">Taenia taeniaeformis</name>
    <dbReference type="NCBI Taxonomy" id="6205"/>
    <lineage>
        <taxon>Eukaryota</taxon>
        <taxon>Metazoa</taxon>
        <taxon>Spiralia</taxon>
        <taxon>Lophotrochozoa</taxon>
        <taxon>Platyhelminthes</taxon>
        <taxon>Cestoda</taxon>
        <taxon>Eucestoda</taxon>
        <taxon>Cyclophyllidea</taxon>
        <taxon>Taeniidae</taxon>
        <taxon>Hydatigera</taxon>
    </lineage>
</organism>
<reference evidence="5 6" key="2">
    <citation type="submission" date="2018-11" db="EMBL/GenBank/DDBJ databases">
        <authorList>
            <consortium name="Pathogen Informatics"/>
        </authorList>
    </citation>
    <scope>NUCLEOTIDE SEQUENCE [LARGE SCALE GENOMIC DNA]</scope>
</reference>
<dbReference type="PANTHER" id="PTHR10264:SF130">
    <property type="entry name" value="STOMATIN-LIKE PROTEIN 1"/>
    <property type="match status" value="1"/>
</dbReference>
<accession>A0A0R3WM23</accession>
<dbReference type="Proteomes" id="UP000274429">
    <property type="component" value="Unassembled WGS sequence"/>
</dbReference>
<keyword evidence="3" id="KW-0472">Membrane</keyword>
<feature type="transmembrane region" description="Helical" evidence="3">
    <location>
        <begin position="147"/>
        <end position="169"/>
    </location>
</feature>
<dbReference type="InterPro" id="IPR043202">
    <property type="entry name" value="Band-7_stomatin-like"/>
</dbReference>
<dbReference type="InterPro" id="IPR036013">
    <property type="entry name" value="Band_7/SPFH_dom_sf"/>
</dbReference>
<evidence type="ECO:0000313" key="6">
    <source>
        <dbReference type="Proteomes" id="UP000274429"/>
    </source>
</evidence>
<keyword evidence="3" id="KW-1133">Transmembrane helix</keyword>
<dbReference type="Gene3D" id="3.30.479.30">
    <property type="entry name" value="Band 7 domain"/>
    <property type="match status" value="1"/>
</dbReference>
<dbReference type="InterPro" id="IPR001107">
    <property type="entry name" value="Band_7"/>
</dbReference>
<dbReference type="GO" id="GO:0005886">
    <property type="term" value="C:plasma membrane"/>
    <property type="evidence" value="ECO:0007669"/>
    <property type="project" value="InterPro"/>
</dbReference>
<comment type="similarity">
    <text evidence="1">Belongs to the band 7/mec-2 family.</text>
</comment>
<evidence type="ECO:0000256" key="3">
    <source>
        <dbReference type="SAM" id="Phobius"/>
    </source>
</evidence>